<keyword evidence="6" id="KW-0963">Cytoplasm</keyword>
<dbReference type="NCBIfam" id="TIGR00120">
    <property type="entry name" value="ArgJ"/>
    <property type="match status" value="1"/>
</dbReference>
<comment type="catalytic activity">
    <reaction evidence="6">
        <text>L-glutamate + acetyl-CoA = N-acetyl-L-glutamate + CoA + H(+)</text>
        <dbReference type="Rhea" id="RHEA:24292"/>
        <dbReference type="ChEBI" id="CHEBI:15378"/>
        <dbReference type="ChEBI" id="CHEBI:29985"/>
        <dbReference type="ChEBI" id="CHEBI:44337"/>
        <dbReference type="ChEBI" id="CHEBI:57287"/>
        <dbReference type="ChEBI" id="CHEBI:57288"/>
        <dbReference type="EC" id="2.3.1.1"/>
    </reaction>
</comment>
<dbReference type="HAMAP" id="MF_01106">
    <property type="entry name" value="ArgJ"/>
    <property type="match status" value="1"/>
</dbReference>
<evidence type="ECO:0000313" key="7">
    <source>
        <dbReference type="EMBL" id="MFC3690292.1"/>
    </source>
</evidence>
<feature type="binding site" evidence="6">
    <location>
        <position position="267"/>
    </location>
    <ligand>
        <name>substrate</name>
    </ligand>
</feature>
<dbReference type="CDD" id="cd02152">
    <property type="entry name" value="OAT"/>
    <property type="match status" value="1"/>
</dbReference>
<keyword evidence="6" id="KW-0028">Amino-acid biosynthesis</keyword>
<name>A0ABV7WMY1_9MICO</name>
<dbReference type="EC" id="2.3.1.1" evidence="6"/>
<dbReference type="RefSeq" id="WP_340293216.1">
    <property type="nucleotide sequence ID" value="NZ_JBBEOI010000100.1"/>
</dbReference>
<comment type="caution">
    <text evidence="7">The sequence shown here is derived from an EMBL/GenBank/DDBJ whole genome shotgun (WGS) entry which is preliminary data.</text>
</comment>
<keyword evidence="6" id="KW-0055">Arginine biosynthesis</keyword>
<feature type="binding site" evidence="6">
    <location>
        <position position="187"/>
    </location>
    <ligand>
        <name>substrate</name>
    </ligand>
</feature>
<reference evidence="8" key="1">
    <citation type="journal article" date="2019" name="Int. J. Syst. Evol. Microbiol.">
        <title>The Global Catalogue of Microorganisms (GCM) 10K type strain sequencing project: providing services to taxonomists for standard genome sequencing and annotation.</title>
        <authorList>
            <consortium name="The Broad Institute Genomics Platform"/>
            <consortium name="The Broad Institute Genome Sequencing Center for Infectious Disease"/>
            <person name="Wu L."/>
            <person name="Ma J."/>
        </authorList>
    </citation>
    <scope>NUCLEOTIDE SEQUENCE [LARGE SCALE GENOMIC DNA]</scope>
    <source>
        <strain evidence="8">NCAIM B.02333</strain>
    </source>
</reference>
<evidence type="ECO:0000256" key="3">
    <source>
        <dbReference type="ARBA" id="ARBA00022679"/>
    </source>
</evidence>
<dbReference type="Proteomes" id="UP001595685">
    <property type="component" value="Unassembled WGS sequence"/>
</dbReference>
<evidence type="ECO:0000256" key="2">
    <source>
        <dbReference type="ARBA" id="ARBA00011475"/>
    </source>
</evidence>
<keyword evidence="8" id="KW-1185">Reference proteome</keyword>
<keyword evidence="3 6" id="KW-0808">Transferase</keyword>
<feature type="site" description="Cleavage; by autolysis" evidence="6">
    <location>
        <begin position="186"/>
        <end position="187"/>
    </location>
</feature>
<evidence type="ECO:0000313" key="8">
    <source>
        <dbReference type="Proteomes" id="UP001595685"/>
    </source>
</evidence>
<evidence type="ECO:0000256" key="4">
    <source>
        <dbReference type="ARBA" id="ARBA00022813"/>
    </source>
</evidence>
<feature type="binding site" evidence="6">
    <location>
        <position position="391"/>
    </location>
    <ligand>
        <name>substrate</name>
    </ligand>
</feature>
<comment type="similarity">
    <text evidence="1 6">Belongs to the ArgJ family.</text>
</comment>
<feature type="binding site" evidence="6">
    <location>
        <position position="153"/>
    </location>
    <ligand>
        <name>substrate</name>
    </ligand>
</feature>
<feature type="active site" description="Nucleophile" evidence="6">
    <location>
        <position position="187"/>
    </location>
</feature>
<feature type="site" description="Involved in the stabilization of negative charge on the oxyanion by the formation of the oxyanion hole" evidence="6">
    <location>
        <position position="114"/>
    </location>
</feature>
<dbReference type="Gene3D" id="3.10.20.340">
    <property type="entry name" value="ArgJ beta chain, C-terminal domain"/>
    <property type="match status" value="1"/>
</dbReference>
<proteinExistence type="inferred from homology"/>
<feature type="chain" id="PRO_5044931391" description="Arginine biosynthesis bifunctional protein ArgJ alpha chain" evidence="6">
    <location>
        <begin position="1"/>
        <end position="186"/>
    </location>
</feature>
<feature type="binding site" evidence="6">
    <location>
        <position position="176"/>
    </location>
    <ligand>
        <name>substrate</name>
    </ligand>
</feature>
<evidence type="ECO:0000256" key="1">
    <source>
        <dbReference type="ARBA" id="ARBA00006774"/>
    </source>
</evidence>
<keyword evidence="5 6" id="KW-0012">Acyltransferase</keyword>
<dbReference type="EMBL" id="JBHRWW010000020">
    <property type="protein sequence ID" value="MFC3690292.1"/>
    <property type="molecule type" value="Genomic_DNA"/>
</dbReference>
<evidence type="ECO:0000256" key="6">
    <source>
        <dbReference type="HAMAP-Rule" id="MF_01106"/>
    </source>
</evidence>
<protein>
    <recommendedName>
        <fullName evidence="6">Arginine biosynthesis bifunctional protein ArgJ</fullName>
    </recommendedName>
    <domain>
        <recommendedName>
            <fullName evidence="6">Glutamate N-acetyltransferase</fullName>
            <ecNumber evidence="6">2.3.1.35</ecNumber>
        </recommendedName>
        <alternativeName>
            <fullName evidence="6">Ornithine acetyltransferase</fullName>
            <shortName evidence="6">OATase</shortName>
        </alternativeName>
        <alternativeName>
            <fullName evidence="6">Ornithine transacetylase</fullName>
        </alternativeName>
    </domain>
    <domain>
        <recommendedName>
            <fullName evidence="6">Amino-acid acetyltransferase</fullName>
            <ecNumber evidence="6">2.3.1.1</ecNumber>
        </recommendedName>
        <alternativeName>
            <fullName evidence="6">N-acetylglutamate synthase</fullName>
            <shortName evidence="6">AGSase</shortName>
        </alternativeName>
    </domain>
    <component>
        <recommendedName>
            <fullName evidence="6">Arginine biosynthesis bifunctional protein ArgJ alpha chain</fullName>
        </recommendedName>
    </component>
    <component>
        <recommendedName>
            <fullName evidence="6">Arginine biosynthesis bifunctional protein ArgJ beta chain</fullName>
        </recommendedName>
    </component>
</protein>
<comment type="catalytic activity">
    <reaction evidence="6">
        <text>N(2)-acetyl-L-ornithine + L-glutamate = N-acetyl-L-glutamate + L-ornithine</text>
        <dbReference type="Rhea" id="RHEA:15349"/>
        <dbReference type="ChEBI" id="CHEBI:29985"/>
        <dbReference type="ChEBI" id="CHEBI:44337"/>
        <dbReference type="ChEBI" id="CHEBI:46911"/>
        <dbReference type="ChEBI" id="CHEBI:57805"/>
        <dbReference type="EC" id="2.3.1.35"/>
    </reaction>
</comment>
<comment type="pathway">
    <text evidence="6">Amino-acid biosynthesis; L-arginine biosynthesis; L-ornithine and N-acetyl-L-glutamate from L-glutamate and N(2)-acetyl-L-ornithine (cyclic): step 1/1.</text>
</comment>
<keyword evidence="6" id="KW-0511">Multifunctional enzyme</keyword>
<feature type="site" description="Involved in the stabilization of negative charge on the oxyanion by the formation of the oxyanion hole" evidence="6">
    <location>
        <position position="115"/>
    </location>
</feature>
<comment type="subunit">
    <text evidence="2 6">Heterotetramer of two alpha and two beta chains.</text>
</comment>
<dbReference type="InterPro" id="IPR042195">
    <property type="entry name" value="ArgJ_beta_C"/>
</dbReference>
<dbReference type="NCBIfam" id="NF003802">
    <property type="entry name" value="PRK05388.1"/>
    <property type="match status" value="1"/>
</dbReference>
<dbReference type="GO" id="GO:0004358">
    <property type="term" value="F:L-glutamate N-acetyltransferase activity, acting on acetyl-L-ornithine as donor"/>
    <property type="evidence" value="ECO:0007669"/>
    <property type="project" value="UniProtKB-EC"/>
</dbReference>
<dbReference type="Gene3D" id="3.60.70.12">
    <property type="entry name" value="L-amino peptidase D-ALA esterase/amidase"/>
    <property type="match status" value="1"/>
</dbReference>
<dbReference type="InterPro" id="IPR016117">
    <property type="entry name" value="ArgJ-like_dom_sf"/>
</dbReference>
<dbReference type="SUPFAM" id="SSF56266">
    <property type="entry name" value="DmpA/ArgJ-like"/>
    <property type="match status" value="1"/>
</dbReference>
<dbReference type="Pfam" id="PF01960">
    <property type="entry name" value="ArgJ"/>
    <property type="match status" value="1"/>
</dbReference>
<sequence>MSVTRPAGFRAGSATAGLKASGTPDIALLVNDGPLDVAAAVFTTNRARAHPVLWSEQAVRTGTARAVAVNAGNANCYTGPEGFSVTHATAEHVAGLLGAPGAEVGAIDVLVCSTGIIGVPLDTATVLAGMDGAAAALGAEDEHGEGFAGAILTTDTHAKQAVHVDPAGWSIGGAAKGAGMLAPGLATMLVHLTTDAVLTAADADAALRAATAQTFDRLDSDGCMSTNDTVTLMASGASGVTPAAADLAAALTAVCHELAMLLLADAEGSEHDVAVRVVGAASEADAVEVGRSVARSALVKTAIFGRDPNWGRVLAAVGTTTAEFEPFEVDVSVNGVQVCRAGGPGEDRSLVDLSARWVDLVVDLHAGTEAATVWTNDLTTAYVHENSAYSS</sequence>
<evidence type="ECO:0000256" key="5">
    <source>
        <dbReference type="ARBA" id="ARBA00023315"/>
    </source>
</evidence>
<accession>A0ABV7WMY1</accession>
<feature type="chain" id="PRO_5044931390" description="Arginine biosynthesis bifunctional protein ArgJ beta chain" evidence="6">
    <location>
        <begin position="187"/>
        <end position="391"/>
    </location>
</feature>
<organism evidence="7 8">
    <name type="scientific">Aquipuribacter hungaricus</name>
    <dbReference type="NCBI Taxonomy" id="545624"/>
    <lineage>
        <taxon>Bacteria</taxon>
        <taxon>Bacillati</taxon>
        <taxon>Actinomycetota</taxon>
        <taxon>Actinomycetes</taxon>
        <taxon>Micrococcales</taxon>
        <taxon>Intrasporangiaceae</taxon>
        <taxon>Aquipuribacter</taxon>
    </lineage>
</organism>
<dbReference type="InterPro" id="IPR002813">
    <property type="entry name" value="Arg_biosynth_ArgJ"/>
</dbReference>
<dbReference type="PANTHER" id="PTHR23100:SF0">
    <property type="entry name" value="ARGININE BIOSYNTHESIS BIFUNCTIONAL PROTEIN ARGJ, MITOCHONDRIAL"/>
    <property type="match status" value="1"/>
</dbReference>
<comment type="pathway">
    <text evidence="6">Amino-acid biosynthesis; L-arginine biosynthesis; N(2)-acetyl-L-ornithine from L-glutamate: step 1/4.</text>
</comment>
<keyword evidence="4 6" id="KW-0068">Autocatalytic cleavage</keyword>
<dbReference type="Gene3D" id="3.30.2330.10">
    <property type="entry name" value="arginine biosynthesis bifunctional protein suprefamily"/>
    <property type="match status" value="1"/>
</dbReference>
<feature type="binding site" evidence="6">
    <location>
        <position position="386"/>
    </location>
    <ligand>
        <name>substrate</name>
    </ligand>
</feature>
<comment type="subcellular location">
    <subcellularLocation>
        <location evidence="6">Cytoplasm</location>
    </subcellularLocation>
</comment>
<dbReference type="EC" id="2.3.1.35" evidence="6"/>
<gene>
    <name evidence="6 7" type="primary">argJ</name>
    <name evidence="7" type="ORF">ACFOLH_18245</name>
</gene>
<comment type="function">
    <text evidence="6">Catalyzes two activities which are involved in the cyclic version of arginine biosynthesis: the synthesis of N-acetylglutamate from glutamate and acetyl-CoA as the acetyl donor, and of ornithine by transacetylation between N(2)-acetylornithine and glutamate.</text>
</comment>
<dbReference type="PANTHER" id="PTHR23100">
    <property type="entry name" value="ARGININE BIOSYNTHESIS BIFUNCTIONAL PROTEIN ARGJ"/>
    <property type="match status" value="1"/>
</dbReference>